<dbReference type="PANTHER" id="PTHR30547:SF0">
    <property type="entry name" value="BLR8175 PROTEIN"/>
    <property type="match status" value="1"/>
</dbReference>
<dbReference type="AlphaFoldDB" id="A0A3E0VB82"/>
<dbReference type="Pfam" id="PF06250">
    <property type="entry name" value="YhcG_C"/>
    <property type="match status" value="1"/>
</dbReference>
<feature type="domain" description="YhcG N-terminal" evidence="2">
    <location>
        <begin position="19"/>
        <end position="155"/>
    </location>
</feature>
<evidence type="ECO:0000259" key="2">
    <source>
        <dbReference type="Pfam" id="PF17761"/>
    </source>
</evidence>
<dbReference type="InterPro" id="IPR009362">
    <property type="entry name" value="YhcG_C"/>
</dbReference>
<dbReference type="InterPro" id="IPR053148">
    <property type="entry name" value="PD-DEXK-like_domain"/>
</dbReference>
<evidence type="ECO:0008006" key="5">
    <source>
        <dbReference type="Google" id="ProtNLM"/>
    </source>
</evidence>
<dbReference type="Gene3D" id="3.40.1350.10">
    <property type="match status" value="1"/>
</dbReference>
<comment type="caution">
    <text evidence="3">The sequence shown here is derived from an EMBL/GenBank/DDBJ whole genome shotgun (WGS) entry which is preliminary data.</text>
</comment>
<proteinExistence type="predicted"/>
<dbReference type="EMBL" id="NBXA01000049">
    <property type="protein sequence ID" value="RFA06793.1"/>
    <property type="molecule type" value="Genomic_DNA"/>
</dbReference>
<sequence>MASEIRPLPADYAAVLSDLKTRVRSARLTAQRRVNTELISLYWSIGDTILQRQNDQEWGAQVVARLAEDLRAEFPAMKGFSRSNLFYMRGFAQAWPDREQIVQQAAGLLPWGHIMVLLDKLDRQTDRDWYAEKAATHGWSRNVLMNQIMNRTLERTGAAPSNFTGQLAPTDSDLAAQLAKDPYVFDFLDLTDEVAERDLEQALMDRIVETLRELGPGFAFVGRQVHFDVGGDDFYVDLLFFHTEQLRYIVIELKTGKFEPAYTGQLGFYIAVVDDKMRRDFHRPTVGILICGGHNNHTVRYALGQTHSPMAVASYTYDTLPADEQRILPTAEQIAAALDWNPDVD</sequence>
<dbReference type="InterPro" id="IPR011856">
    <property type="entry name" value="tRNA_endonuc-like_dom_sf"/>
</dbReference>
<dbReference type="InterPro" id="IPR041527">
    <property type="entry name" value="YhcG_N"/>
</dbReference>
<gene>
    <name evidence="3" type="ORF">B7R21_18250</name>
</gene>
<accession>A0A3E0VB82</accession>
<dbReference type="GO" id="GO:0003676">
    <property type="term" value="F:nucleic acid binding"/>
    <property type="evidence" value="ECO:0007669"/>
    <property type="project" value="InterPro"/>
</dbReference>
<evidence type="ECO:0000313" key="4">
    <source>
        <dbReference type="Proteomes" id="UP000256709"/>
    </source>
</evidence>
<name>A0A3E0VB82_9MICO</name>
<feature type="domain" description="YhcG PDDEXK nuclease" evidence="1">
    <location>
        <begin position="177"/>
        <end position="317"/>
    </location>
</feature>
<protein>
    <recommendedName>
        <fullName evidence="5">DUF1016 domain-containing protein</fullName>
    </recommendedName>
</protein>
<dbReference type="Proteomes" id="UP000256709">
    <property type="component" value="Unassembled WGS sequence"/>
</dbReference>
<dbReference type="Pfam" id="PF17761">
    <property type="entry name" value="DUF1016_N"/>
    <property type="match status" value="1"/>
</dbReference>
<dbReference type="RefSeq" id="WP_116284694.1">
    <property type="nucleotide sequence ID" value="NZ_NBXA01000049.1"/>
</dbReference>
<reference evidence="3 4" key="1">
    <citation type="submission" date="2017-04" db="EMBL/GenBank/DDBJ databases">
        <title>Comparative genome analysis of Subtercola boreus.</title>
        <authorList>
            <person name="Cho Y.-J."/>
            <person name="Cho A."/>
            <person name="Kim O.-S."/>
            <person name="Lee J.-I."/>
        </authorList>
    </citation>
    <scope>NUCLEOTIDE SEQUENCE [LARGE SCALE GENOMIC DNA]</scope>
    <source>
        <strain evidence="3 4">P27444</strain>
    </source>
</reference>
<evidence type="ECO:0000259" key="1">
    <source>
        <dbReference type="Pfam" id="PF06250"/>
    </source>
</evidence>
<dbReference type="PANTHER" id="PTHR30547">
    <property type="entry name" value="UNCHARACTERIZED PROTEIN YHCG-RELATED"/>
    <property type="match status" value="1"/>
</dbReference>
<evidence type="ECO:0000313" key="3">
    <source>
        <dbReference type="EMBL" id="RFA06793.1"/>
    </source>
</evidence>
<dbReference type="OrthoDB" id="9801263at2"/>
<organism evidence="3 4">
    <name type="scientific">Subtercola boreus</name>
    <dbReference type="NCBI Taxonomy" id="120213"/>
    <lineage>
        <taxon>Bacteria</taxon>
        <taxon>Bacillati</taxon>
        <taxon>Actinomycetota</taxon>
        <taxon>Actinomycetes</taxon>
        <taxon>Micrococcales</taxon>
        <taxon>Microbacteriaceae</taxon>
        <taxon>Subtercola</taxon>
    </lineage>
</organism>